<dbReference type="Proteomes" id="UP000054107">
    <property type="component" value="Unassembled WGS sequence"/>
</dbReference>
<dbReference type="EMBL" id="LN718954">
    <property type="protein sequence ID" value="CEP07020.1"/>
    <property type="molecule type" value="Genomic_DNA"/>
</dbReference>
<reference evidence="1 2" key="1">
    <citation type="submission" date="2014-09" db="EMBL/GenBank/DDBJ databases">
        <authorList>
            <person name="Ellenberger Sabrina"/>
        </authorList>
    </citation>
    <scope>NUCLEOTIDE SEQUENCE [LARGE SCALE GENOMIC DNA]</scope>
    <source>
        <strain evidence="1 2">CBS 412.66</strain>
    </source>
</reference>
<sequence length="196" mass="22639">MASFDTTRVCVNTKKPKYGQAVVIYRVPAPLVNESFYFNQEAIQVNVHYKHHSTTIYKESDIASIHLTNKRLVLVSQPTSVAPTDINHFDTCEMQLSDFQSLKSSDTKMHKRRIRFDIQTIRNETIRLDIKFKNKKDASRRESLKEYIKMATSAITASHLRNYPHEQISQQPQQDTLPSYFEATHNNTFAAPPAYS</sequence>
<gene>
    <name evidence="1" type="primary">PARPA_00289.1 scaffold 610</name>
</gene>
<name>A0A0B7MUR6_9FUNG</name>
<proteinExistence type="predicted"/>
<organism evidence="1 2">
    <name type="scientific">Parasitella parasitica</name>
    <dbReference type="NCBI Taxonomy" id="35722"/>
    <lineage>
        <taxon>Eukaryota</taxon>
        <taxon>Fungi</taxon>
        <taxon>Fungi incertae sedis</taxon>
        <taxon>Mucoromycota</taxon>
        <taxon>Mucoromycotina</taxon>
        <taxon>Mucoromycetes</taxon>
        <taxon>Mucorales</taxon>
        <taxon>Mucorineae</taxon>
        <taxon>Mucoraceae</taxon>
        <taxon>Parasitella</taxon>
    </lineage>
</organism>
<keyword evidence="2" id="KW-1185">Reference proteome</keyword>
<dbReference type="AlphaFoldDB" id="A0A0B7MUR6"/>
<dbReference type="OrthoDB" id="2261005at2759"/>
<evidence type="ECO:0000313" key="2">
    <source>
        <dbReference type="Proteomes" id="UP000054107"/>
    </source>
</evidence>
<protein>
    <submittedName>
        <fullName evidence="1">Uncharacterized protein</fullName>
    </submittedName>
</protein>
<evidence type="ECO:0000313" key="1">
    <source>
        <dbReference type="EMBL" id="CEP07020.1"/>
    </source>
</evidence>
<accession>A0A0B7MUR6</accession>